<evidence type="ECO:0000313" key="3">
    <source>
        <dbReference type="Proteomes" id="UP001058860"/>
    </source>
</evidence>
<proteinExistence type="predicted"/>
<evidence type="ECO:0000256" key="1">
    <source>
        <dbReference type="SAM" id="Phobius"/>
    </source>
</evidence>
<sequence>MPSNRKLMWIVRLVFYPVSIGLIVLAWQQRGGDAEGEQPWATHPVERIAAPGVTTVLQGRTEQGHSMRVEIRDGRPIGWDVGSITLWCGRRPGSGGYVGFSYRQFVHSPQDMVAGTTLRTRRQGVSATWDNGWSATAKVNADARMGEDGLRGTLRVVARLTPPLAARVCRSGPVAFYLTRTNPPA</sequence>
<organism evidence="2 3">
    <name type="scientific">Svornostia abyssi</name>
    <dbReference type="NCBI Taxonomy" id="2898438"/>
    <lineage>
        <taxon>Bacteria</taxon>
        <taxon>Bacillati</taxon>
        <taxon>Actinomycetota</taxon>
        <taxon>Thermoleophilia</taxon>
        <taxon>Solirubrobacterales</taxon>
        <taxon>Baekduiaceae</taxon>
        <taxon>Svornostia</taxon>
    </lineage>
</organism>
<feature type="transmembrane region" description="Helical" evidence="1">
    <location>
        <begin position="7"/>
        <end position="27"/>
    </location>
</feature>
<keyword evidence="1" id="KW-0812">Transmembrane</keyword>
<name>A0ABY5PGY8_9ACTN</name>
<protein>
    <submittedName>
        <fullName evidence="2">Uncharacterized protein</fullName>
    </submittedName>
</protein>
<evidence type="ECO:0000313" key="2">
    <source>
        <dbReference type="EMBL" id="UUY03938.1"/>
    </source>
</evidence>
<reference evidence="3" key="1">
    <citation type="submission" date="2021-11" db="EMBL/GenBank/DDBJ databases">
        <title>Cultivation dependent microbiological survey of springs from the worlds oldest radium mine currently devoted to the extraction of radon-saturated water.</title>
        <authorList>
            <person name="Kapinusova G."/>
            <person name="Smrhova T."/>
            <person name="Strejcek M."/>
            <person name="Suman J."/>
            <person name="Jani K."/>
            <person name="Pajer P."/>
            <person name="Uhlik O."/>
        </authorList>
    </citation>
    <scope>NUCLEOTIDE SEQUENCE [LARGE SCALE GENOMIC DNA]</scope>
    <source>
        <strain evidence="3">J379</strain>
    </source>
</reference>
<accession>A0ABY5PGY8</accession>
<keyword evidence="1" id="KW-1133">Transmembrane helix</keyword>
<keyword evidence="3" id="KW-1185">Reference proteome</keyword>
<dbReference type="EMBL" id="CP088295">
    <property type="protein sequence ID" value="UUY03938.1"/>
    <property type="molecule type" value="Genomic_DNA"/>
</dbReference>
<dbReference type="Proteomes" id="UP001058860">
    <property type="component" value="Chromosome"/>
</dbReference>
<gene>
    <name evidence="2" type="ORF">LRS13_25365</name>
</gene>
<keyword evidence="1" id="KW-0472">Membrane</keyword>
<dbReference type="RefSeq" id="WP_353864437.1">
    <property type="nucleotide sequence ID" value="NZ_CP088295.1"/>
</dbReference>